<dbReference type="Gene3D" id="3.40.50.720">
    <property type="entry name" value="NAD(P)-binding Rossmann-like Domain"/>
    <property type="match status" value="1"/>
</dbReference>
<dbReference type="InterPro" id="IPR042518">
    <property type="entry name" value="SirC_C"/>
</dbReference>
<dbReference type="Proteomes" id="UP001225761">
    <property type="component" value="Unassembled WGS sequence"/>
</dbReference>
<dbReference type="NCBIfam" id="TIGR01470">
    <property type="entry name" value="cysG_Nterm"/>
    <property type="match status" value="1"/>
</dbReference>
<dbReference type="InterPro" id="IPR036291">
    <property type="entry name" value="NAD(P)-bd_dom_sf"/>
</dbReference>
<evidence type="ECO:0000256" key="3">
    <source>
        <dbReference type="ARBA" id="ARBA00023002"/>
    </source>
</evidence>
<comment type="caution">
    <text evidence="8">The sequence shown here is derived from an EMBL/GenBank/DDBJ whole genome shotgun (WGS) entry which is preliminary data.</text>
</comment>
<dbReference type="InterPro" id="IPR006367">
    <property type="entry name" value="Sirohaem_synthase_N"/>
</dbReference>
<dbReference type="EMBL" id="JASHIE010000008">
    <property type="protein sequence ID" value="MDI9875235.1"/>
    <property type="molecule type" value="Genomic_DNA"/>
</dbReference>
<evidence type="ECO:0000313" key="9">
    <source>
        <dbReference type="Proteomes" id="UP001225761"/>
    </source>
</evidence>
<dbReference type="Pfam" id="PF14824">
    <property type="entry name" value="Sirohm_synth_M"/>
    <property type="match status" value="1"/>
</dbReference>
<evidence type="ECO:0000259" key="7">
    <source>
        <dbReference type="Pfam" id="PF14824"/>
    </source>
</evidence>
<dbReference type="SUPFAM" id="SSF51735">
    <property type="entry name" value="NAD(P)-binding Rossmann-fold domains"/>
    <property type="match status" value="1"/>
</dbReference>
<evidence type="ECO:0000256" key="6">
    <source>
        <dbReference type="ARBA" id="ARBA00047561"/>
    </source>
</evidence>
<keyword evidence="5" id="KW-0627">Porphyrin biosynthesis</keyword>
<keyword evidence="9" id="KW-1185">Reference proteome</keyword>
<evidence type="ECO:0000256" key="5">
    <source>
        <dbReference type="ARBA" id="ARBA00023244"/>
    </source>
</evidence>
<evidence type="ECO:0000313" key="8">
    <source>
        <dbReference type="EMBL" id="MDI9875235.1"/>
    </source>
</evidence>
<keyword evidence="4" id="KW-0520">NAD</keyword>
<protein>
    <recommendedName>
        <fullName evidence="2">precorrin-2 dehydrogenase</fullName>
        <ecNumber evidence="2">1.3.1.76</ecNumber>
    </recommendedName>
</protein>
<gene>
    <name evidence="8" type="ORF">QM481_11910</name>
</gene>
<comment type="catalytic activity">
    <reaction evidence="6">
        <text>precorrin-2 + NAD(+) = sirohydrochlorin + NADH + 2 H(+)</text>
        <dbReference type="Rhea" id="RHEA:15613"/>
        <dbReference type="ChEBI" id="CHEBI:15378"/>
        <dbReference type="ChEBI" id="CHEBI:57540"/>
        <dbReference type="ChEBI" id="CHEBI:57945"/>
        <dbReference type="ChEBI" id="CHEBI:58351"/>
        <dbReference type="ChEBI" id="CHEBI:58827"/>
        <dbReference type="EC" id="1.3.1.76"/>
    </reaction>
</comment>
<organism evidence="8 9">
    <name type="scientific">Flectobacillus rivi</name>
    <dbReference type="NCBI Taxonomy" id="2984209"/>
    <lineage>
        <taxon>Bacteria</taxon>
        <taxon>Pseudomonadati</taxon>
        <taxon>Bacteroidota</taxon>
        <taxon>Cytophagia</taxon>
        <taxon>Cytophagales</taxon>
        <taxon>Flectobacillaceae</taxon>
        <taxon>Flectobacillus</taxon>
    </lineage>
</organism>
<dbReference type="PANTHER" id="PTHR35330:SF1">
    <property type="entry name" value="SIROHEME BIOSYNTHESIS PROTEIN MET8"/>
    <property type="match status" value="1"/>
</dbReference>
<name>A0ABT6Z286_9BACT</name>
<keyword evidence="3" id="KW-0560">Oxidoreductase</keyword>
<dbReference type="Gene3D" id="1.10.8.610">
    <property type="entry name" value="SirC, precorrin-2 dehydrogenase, C-terminal helical domain-like"/>
    <property type="match status" value="1"/>
</dbReference>
<dbReference type="InterPro" id="IPR028161">
    <property type="entry name" value="Met8-like"/>
</dbReference>
<comment type="pathway">
    <text evidence="1">Porphyrin-containing compound metabolism; siroheme biosynthesis; sirohydrochlorin from precorrin-2: step 1/1.</text>
</comment>
<evidence type="ECO:0000256" key="2">
    <source>
        <dbReference type="ARBA" id="ARBA00012400"/>
    </source>
</evidence>
<dbReference type="EC" id="1.3.1.76" evidence="2"/>
<dbReference type="PANTHER" id="PTHR35330">
    <property type="entry name" value="SIROHEME BIOSYNTHESIS PROTEIN MET8"/>
    <property type="match status" value="1"/>
</dbReference>
<accession>A0ABT6Z286</accession>
<evidence type="ECO:0000256" key="4">
    <source>
        <dbReference type="ARBA" id="ARBA00023027"/>
    </source>
</evidence>
<proteinExistence type="predicted"/>
<evidence type="ECO:0000256" key="1">
    <source>
        <dbReference type="ARBA" id="ARBA00005010"/>
    </source>
</evidence>
<sequence length="194" mass="22081">MTQNDLFPIFLKLNTLDVLLVGGGNVGLEKISAMLQNSPEARITVVAPMILDSLREYIHNFEQVQIIEREFQEQDLDDKDLVILATDNPQLHANIKMITKQRRILCNVADTPHLCDFYLGSIVQKGDLKIAISTNGKSPTMAKRIREFLDDIIPDNIQNLLDNLREIRKSIQGDFQEKIRVLNEVTASLVEKKK</sequence>
<dbReference type="RefSeq" id="WP_283381949.1">
    <property type="nucleotide sequence ID" value="NZ_JASHIE010000008.1"/>
</dbReference>
<dbReference type="SUPFAM" id="SSF75615">
    <property type="entry name" value="Siroheme synthase middle domains-like"/>
    <property type="match status" value="1"/>
</dbReference>
<dbReference type="Pfam" id="PF13241">
    <property type="entry name" value="NAD_binding_7"/>
    <property type="match status" value="1"/>
</dbReference>
<feature type="domain" description="Siroheme synthase central" evidence="7">
    <location>
        <begin position="126"/>
        <end position="149"/>
    </location>
</feature>
<dbReference type="InterPro" id="IPR028281">
    <property type="entry name" value="Sirohaem_synthase_central"/>
</dbReference>
<reference evidence="8 9" key="1">
    <citation type="submission" date="2023-05" db="EMBL/GenBank/DDBJ databases">
        <title>Novel species of genus Flectobacillus isolated from stream in China.</title>
        <authorList>
            <person name="Lu H."/>
        </authorList>
    </citation>
    <scope>NUCLEOTIDE SEQUENCE [LARGE SCALE GENOMIC DNA]</scope>
    <source>
        <strain evidence="8 9">LFS242W</strain>
    </source>
</reference>